<comment type="caution">
    <text evidence="3">The sequence shown here is derived from an EMBL/GenBank/DDBJ whole genome shotgun (WGS) entry which is preliminary data.</text>
</comment>
<dbReference type="RefSeq" id="WP_117394321.1">
    <property type="nucleotide sequence ID" value="NZ_QWDC01000010.1"/>
</dbReference>
<keyword evidence="1" id="KW-0812">Transmembrane</keyword>
<feature type="transmembrane region" description="Helical" evidence="1">
    <location>
        <begin position="21"/>
        <end position="41"/>
    </location>
</feature>
<feature type="transmembrane region" description="Helical" evidence="1">
    <location>
        <begin position="61"/>
        <end position="79"/>
    </location>
</feature>
<protein>
    <recommendedName>
        <fullName evidence="2">Signal transduction histidine kinase internal region domain-containing protein</fullName>
    </recommendedName>
</protein>
<dbReference type="PANTHER" id="PTHR34220:SF7">
    <property type="entry name" value="SENSOR HISTIDINE KINASE YPDA"/>
    <property type="match status" value="1"/>
</dbReference>
<dbReference type="PANTHER" id="PTHR34220">
    <property type="entry name" value="SENSOR HISTIDINE KINASE YPDA"/>
    <property type="match status" value="1"/>
</dbReference>
<feature type="domain" description="Signal transduction histidine kinase internal region" evidence="2">
    <location>
        <begin position="178"/>
        <end position="253"/>
    </location>
</feature>
<evidence type="ECO:0000259" key="2">
    <source>
        <dbReference type="Pfam" id="PF06580"/>
    </source>
</evidence>
<dbReference type="InterPro" id="IPR010559">
    <property type="entry name" value="Sig_transdc_His_kin_internal"/>
</dbReference>
<dbReference type="InterPro" id="IPR036890">
    <property type="entry name" value="HATPase_C_sf"/>
</dbReference>
<dbReference type="Gene3D" id="3.30.565.10">
    <property type="entry name" value="Histidine kinase-like ATPase, C-terminal domain"/>
    <property type="match status" value="1"/>
</dbReference>
<organism evidence="3 4">
    <name type="scientific">Mucilaginibacter conchicola</name>
    <dbReference type="NCBI Taxonomy" id="2303333"/>
    <lineage>
        <taxon>Bacteria</taxon>
        <taxon>Pseudomonadati</taxon>
        <taxon>Bacteroidota</taxon>
        <taxon>Sphingobacteriia</taxon>
        <taxon>Sphingobacteriales</taxon>
        <taxon>Sphingobacteriaceae</taxon>
        <taxon>Mucilaginibacter</taxon>
    </lineage>
</organism>
<feature type="transmembrane region" description="Helical" evidence="1">
    <location>
        <begin position="137"/>
        <end position="158"/>
    </location>
</feature>
<evidence type="ECO:0000313" key="3">
    <source>
        <dbReference type="EMBL" id="RFZ89907.1"/>
    </source>
</evidence>
<evidence type="ECO:0000256" key="1">
    <source>
        <dbReference type="SAM" id="Phobius"/>
    </source>
</evidence>
<dbReference type="InterPro" id="IPR050640">
    <property type="entry name" value="Bact_2-comp_sensor_kinase"/>
</dbReference>
<keyword evidence="1" id="KW-1133">Transmembrane helix</keyword>
<dbReference type="EMBL" id="QWDC01000010">
    <property type="protein sequence ID" value="RFZ89907.1"/>
    <property type="molecule type" value="Genomic_DNA"/>
</dbReference>
<proteinExistence type="predicted"/>
<dbReference type="Proteomes" id="UP000264217">
    <property type="component" value="Unassembled WGS sequence"/>
</dbReference>
<dbReference type="Pfam" id="PF06580">
    <property type="entry name" value="His_kinase"/>
    <property type="match status" value="1"/>
</dbReference>
<keyword evidence="1" id="KW-0472">Membrane</keyword>
<gene>
    <name evidence="3" type="ORF">D0C36_24220</name>
</gene>
<dbReference type="OrthoDB" id="9792992at2"/>
<accession>A0A372NMT7</accession>
<feature type="transmembrane region" description="Helical" evidence="1">
    <location>
        <begin position="88"/>
        <end position="105"/>
    </location>
</feature>
<sequence>MRIRLNCHMQSRSLPNKFKYLAIETVFFALLFLIFPVLSNYEYNFIELHKERWLQEETVLAIYYGLAELLTSVVYYIIVRQFLFSKRFARFILFTVIYLVAYHFYRSGLYYATAHMTFLPTHLRSVSQHWYDAHSRINFSIVYMSTRLICVVSLAYFIRSMKQDELLNTLREQHLLTELNYLKAQLHPHFFFNTINNIYALALKGSAETAGMVARLGDMMRYILDEAEQDSVSLCREISFLNDYMALERIRHEGHEIIFDVQGVHNEVEIAPLLLLPFIENAFKHGLSEDTNRGFVKIIICVTSTELILDVANSKPVAKQNSRTGIGIRNVQKRLDLLYASRYQLEVRDEQQEYSVTLILKRYD</sequence>
<keyword evidence="4" id="KW-1185">Reference proteome</keyword>
<evidence type="ECO:0000313" key="4">
    <source>
        <dbReference type="Proteomes" id="UP000264217"/>
    </source>
</evidence>
<name>A0A372NMT7_9SPHI</name>
<dbReference type="AlphaFoldDB" id="A0A372NMT7"/>
<reference evidence="3 4" key="1">
    <citation type="submission" date="2018-08" db="EMBL/GenBank/DDBJ databases">
        <title>Mucilaginibacter sp. MYSH2.</title>
        <authorList>
            <person name="Seo T."/>
        </authorList>
    </citation>
    <scope>NUCLEOTIDE SEQUENCE [LARGE SCALE GENOMIC DNA]</scope>
    <source>
        <strain evidence="3 4">MYSH2</strain>
    </source>
</reference>
<dbReference type="GO" id="GO:0000155">
    <property type="term" value="F:phosphorelay sensor kinase activity"/>
    <property type="evidence" value="ECO:0007669"/>
    <property type="project" value="InterPro"/>
</dbReference>
<dbReference type="GO" id="GO:0016020">
    <property type="term" value="C:membrane"/>
    <property type="evidence" value="ECO:0007669"/>
    <property type="project" value="InterPro"/>
</dbReference>